<comment type="caution">
    <text evidence="2">The sequence shown here is derived from an EMBL/GenBank/DDBJ whole genome shotgun (WGS) entry which is preliminary data.</text>
</comment>
<dbReference type="EMBL" id="JAIPUX010003289">
    <property type="protein sequence ID" value="KAH0622700.1"/>
    <property type="molecule type" value="Genomic_DNA"/>
</dbReference>
<gene>
    <name evidence="2" type="ORF">JD844_025229</name>
</gene>
<accession>A0ABQ7SZI3</accession>
<reference evidence="2 3" key="1">
    <citation type="journal article" date="2022" name="Gigascience">
        <title>A chromosome-level genome assembly and annotation of the desert horned lizard, Phrynosoma platyrhinos, provides insight into chromosomal rearrangements among reptiles.</title>
        <authorList>
            <person name="Koochekian N."/>
            <person name="Ascanio A."/>
            <person name="Farleigh K."/>
            <person name="Card D.C."/>
            <person name="Schield D.R."/>
            <person name="Castoe T.A."/>
            <person name="Jezkova T."/>
        </authorList>
    </citation>
    <scope>NUCLEOTIDE SEQUENCE [LARGE SCALE GENOMIC DNA]</scope>
    <source>
        <strain evidence="2">NK-2021</strain>
    </source>
</reference>
<dbReference type="Pfam" id="PF00041">
    <property type="entry name" value="fn3"/>
    <property type="match status" value="1"/>
</dbReference>
<dbReference type="SMART" id="SM00060">
    <property type="entry name" value="FN3"/>
    <property type="match status" value="1"/>
</dbReference>
<evidence type="ECO:0000313" key="2">
    <source>
        <dbReference type="EMBL" id="KAH0622700.1"/>
    </source>
</evidence>
<name>A0ABQ7SZI3_PHRPL</name>
<dbReference type="PANTHER" id="PTHR46957:SF7">
    <property type="entry name" value="USHERIN"/>
    <property type="match status" value="1"/>
</dbReference>
<keyword evidence="3" id="KW-1185">Reference proteome</keyword>
<dbReference type="Gene3D" id="2.60.40.10">
    <property type="entry name" value="Immunoglobulins"/>
    <property type="match status" value="1"/>
</dbReference>
<dbReference type="PANTHER" id="PTHR46957">
    <property type="entry name" value="CYTOKINE RECEPTOR"/>
    <property type="match status" value="1"/>
</dbReference>
<dbReference type="InterPro" id="IPR050713">
    <property type="entry name" value="RTP_Phos/Ushers"/>
</dbReference>
<sequence>PDGMLPPRLSSAMPTSLQVVWSIPVRNNAPGLPSYQLQMRPSHSPEDILELLSKPTASLNYVVTDLQPYTSYEIRVIACNRYGDTYSDWTLMVTAEDDV</sequence>
<protein>
    <recommendedName>
        <fullName evidence="1">Fibronectin type-III domain-containing protein</fullName>
    </recommendedName>
</protein>
<dbReference type="Proteomes" id="UP000826234">
    <property type="component" value="Unassembled WGS sequence"/>
</dbReference>
<organism evidence="2 3">
    <name type="scientific">Phrynosoma platyrhinos</name>
    <name type="common">Desert horned lizard</name>
    <dbReference type="NCBI Taxonomy" id="52577"/>
    <lineage>
        <taxon>Eukaryota</taxon>
        <taxon>Metazoa</taxon>
        <taxon>Chordata</taxon>
        <taxon>Craniata</taxon>
        <taxon>Vertebrata</taxon>
        <taxon>Euteleostomi</taxon>
        <taxon>Lepidosauria</taxon>
        <taxon>Squamata</taxon>
        <taxon>Bifurcata</taxon>
        <taxon>Unidentata</taxon>
        <taxon>Episquamata</taxon>
        <taxon>Toxicofera</taxon>
        <taxon>Iguania</taxon>
        <taxon>Phrynosomatidae</taxon>
        <taxon>Phrynosomatinae</taxon>
        <taxon>Phrynosoma</taxon>
    </lineage>
</organism>
<dbReference type="CDD" id="cd00063">
    <property type="entry name" value="FN3"/>
    <property type="match status" value="1"/>
</dbReference>
<proteinExistence type="predicted"/>
<dbReference type="InterPro" id="IPR036116">
    <property type="entry name" value="FN3_sf"/>
</dbReference>
<feature type="domain" description="Fibronectin type-III" evidence="1">
    <location>
        <begin position="3"/>
        <end position="97"/>
    </location>
</feature>
<evidence type="ECO:0000313" key="3">
    <source>
        <dbReference type="Proteomes" id="UP000826234"/>
    </source>
</evidence>
<dbReference type="InterPro" id="IPR013783">
    <property type="entry name" value="Ig-like_fold"/>
</dbReference>
<dbReference type="InterPro" id="IPR003961">
    <property type="entry name" value="FN3_dom"/>
</dbReference>
<dbReference type="SUPFAM" id="SSF49265">
    <property type="entry name" value="Fibronectin type III"/>
    <property type="match status" value="1"/>
</dbReference>
<evidence type="ECO:0000259" key="1">
    <source>
        <dbReference type="PROSITE" id="PS50853"/>
    </source>
</evidence>
<feature type="non-terminal residue" evidence="2">
    <location>
        <position position="1"/>
    </location>
</feature>
<dbReference type="PROSITE" id="PS50853">
    <property type="entry name" value="FN3"/>
    <property type="match status" value="1"/>
</dbReference>